<dbReference type="SUPFAM" id="SSF52440">
    <property type="entry name" value="PreATP-grasp domain"/>
    <property type="match status" value="1"/>
</dbReference>
<evidence type="ECO:0000256" key="2">
    <source>
        <dbReference type="ARBA" id="ARBA00022598"/>
    </source>
</evidence>
<name>A0AA51UE10_9EURY</name>
<evidence type="ECO:0000313" key="8">
    <source>
        <dbReference type="Proteomes" id="UP001183006"/>
    </source>
</evidence>
<sequence>MKDRSKDYQNKEKQKPRTLGPVPHLEEHVNPDWWKKIFNSLYLKTDADIVDDASITRQEIDTFSSILNINPESHVLDLCCGQGRHSLELARRGFKNVEGLDRSHYLIQRAKNSAKKESLGVRFKEGDARKTPHATDTFDAVMLLGNSFGYFETSDEDLRVLKEVKRILKPWGKILLDVADGSYLKEKYQPRSWEWIDKHNFVCRERSISTDGQKLISREVIVNDTSGVIADQFYAERLYTTESMIELLKKADFADIEIVDAINSQTLRNQDLGMMERRILVTASVRKEWTPKKKKVKDIEKNVVVVFGDPRKNDSLKPCGVFDDDDIYTIDQLKGGLNEIEGYSVKYLDNHDTLISDLSKLRGKIDFIFNLCDEGFGNDPKKELHVPAVMEMLNIPYTGSGPQCLAFCYDKALVIGIAKDLGVPVPEGIVVKGEDSLFELPMDFPVIVKPNFGDSSFGLNQHSVCNNRDEVVRAIYDIREGLGYDKPILVEEFLTGQDLSIGIIGNPPENYTVLPLTKEDYSELPEDLPRLCGYEAKWIPDSPYWKIKSMPADLPKETEELIVECSLKLINRLECRDYTRLDWRVDSSGTPKLLEVNPNPGWCWDGHLAKMAKIAGISYTEMIRMILKSADERISAQR</sequence>
<gene>
    <name evidence="7" type="ORF">RE476_08510</name>
</gene>
<dbReference type="CDD" id="cd02440">
    <property type="entry name" value="AdoMet_MTases"/>
    <property type="match status" value="1"/>
</dbReference>
<feature type="domain" description="ATP-grasp" evidence="6">
    <location>
        <begin position="415"/>
        <end position="628"/>
    </location>
</feature>
<dbReference type="Gene3D" id="3.40.50.150">
    <property type="entry name" value="Vaccinia Virus protein VP39"/>
    <property type="match status" value="1"/>
</dbReference>
<dbReference type="Gene3D" id="3.30.470.20">
    <property type="entry name" value="ATP-grasp fold, B domain"/>
    <property type="match status" value="1"/>
</dbReference>
<dbReference type="EMBL" id="CP133594">
    <property type="protein sequence ID" value="WMW21445.1"/>
    <property type="molecule type" value="Genomic_DNA"/>
</dbReference>
<keyword evidence="8" id="KW-1185">Reference proteome</keyword>
<comment type="similarity">
    <text evidence="1">Belongs to the D-alanine--D-alanine ligase family.</text>
</comment>
<accession>A0AA51UE10</accession>
<evidence type="ECO:0000313" key="7">
    <source>
        <dbReference type="EMBL" id="WMW21445.1"/>
    </source>
</evidence>
<dbReference type="Pfam" id="PF07478">
    <property type="entry name" value="Dala_Dala_lig_C"/>
    <property type="match status" value="1"/>
</dbReference>
<keyword evidence="4" id="KW-0067">ATP-binding</keyword>
<evidence type="ECO:0000259" key="6">
    <source>
        <dbReference type="PROSITE" id="PS50975"/>
    </source>
</evidence>
<evidence type="ECO:0000256" key="3">
    <source>
        <dbReference type="ARBA" id="ARBA00023316"/>
    </source>
</evidence>
<proteinExistence type="inferred from homology"/>
<dbReference type="SUPFAM" id="SSF56059">
    <property type="entry name" value="Glutathione synthetase ATP-binding domain-like"/>
    <property type="match status" value="1"/>
</dbReference>
<dbReference type="Pfam" id="PF13649">
    <property type="entry name" value="Methyltransf_25"/>
    <property type="match status" value="1"/>
</dbReference>
<dbReference type="Proteomes" id="UP001183006">
    <property type="component" value="Chromosome"/>
</dbReference>
<evidence type="ECO:0000256" key="1">
    <source>
        <dbReference type="ARBA" id="ARBA00010871"/>
    </source>
</evidence>
<dbReference type="InterPro" id="IPR011761">
    <property type="entry name" value="ATP-grasp"/>
</dbReference>
<dbReference type="InterPro" id="IPR013815">
    <property type="entry name" value="ATP_grasp_subdomain_1"/>
</dbReference>
<dbReference type="InterPro" id="IPR041698">
    <property type="entry name" value="Methyltransf_25"/>
</dbReference>
<reference evidence="7" key="1">
    <citation type="submission" date="2023-08" db="EMBL/GenBank/DDBJ databases">
        <title>Methanolobus mangrovi sp. nov. and Methanolobus sediminis sp. nov, two novel methylotrophic methanogens isolated from mangrove sediments in China.</title>
        <authorList>
            <person name="Zhou J."/>
        </authorList>
    </citation>
    <scope>NUCLEOTIDE SEQUENCE</scope>
    <source>
        <strain evidence="7">FTZ2</strain>
    </source>
</reference>
<dbReference type="KEGG" id="mmav:RE476_08510"/>
<dbReference type="FunFam" id="3.30.470.20:FF:000105">
    <property type="entry name" value="Predicted protein"/>
    <property type="match status" value="1"/>
</dbReference>
<dbReference type="AlphaFoldDB" id="A0AA51UE10"/>
<dbReference type="InterPro" id="IPR011095">
    <property type="entry name" value="Dala_Dala_lig_C"/>
</dbReference>
<dbReference type="Gene3D" id="2.20.25.110">
    <property type="entry name" value="S-adenosyl-L-methionine-dependent methyltransferases"/>
    <property type="match status" value="1"/>
</dbReference>
<dbReference type="GeneID" id="84230177"/>
<keyword evidence="7" id="KW-0808">Transferase</keyword>
<dbReference type="GO" id="GO:0008168">
    <property type="term" value="F:methyltransferase activity"/>
    <property type="evidence" value="ECO:0007669"/>
    <property type="project" value="UniProtKB-KW"/>
</dbReference>
<feature type="compositionally biased region" description="Basic and acidic residues" evidence="5">
    <location>
        <begin position="1"/>
        <end position="15"/>
    </location>
</feature>
<dbReference type="RefSeq" id="WP_309307231.1">
    <property type="nucleotide sequence ID" value="NZ_CP133594.1"/>
</dbReference>
<dbReference type="InterPro" id="IPR029063">
    <property type="entry name" value="SAM-dependent_MTases_sf"/>
</dbReference>
<dbReference type="Gene3D" id="3.40.50.20">
    <property type="match status" value="1"/>
</dbReference>
<dbReference type="GO" id="GO:0005524">
    <property type="term" value="F:ATP binding"/>
    <property type="evidence" value="ECO:0007669"/>
    <property type="project" value="UniProtKB-UniRule"/>
</dbReference>
<dbReference type="PANTHER" id="PTHR23132">
    <property type="entry name" value="D-ALANINE--D-ALANINE LIGASE"/>
    <property type="match status" value="1"/>
</dbReference>
<organism evidence="7 8">
    <name type="scientific">Methanolobus mangrovi</name>
    <dbReference type="NCBI Taxonomy" id="3072977"/>
    <lineage>
        <taxon>Archaea</taxon>
        <taxon>Methanobacteriati</taxon>
        <taxon>Methanobacteriota</taxon>
        <taxon>Stenosarchaea group</taxon>
        <taxon>Methanomicrobia</taxon>
        <taxon>Methanosarcinales</taxon>
        <taxon>Methanosarcinaceae</taxon>
        <taxon>Methanolobus</taxon>
    </lineage>
</organism>
<keyword evidence="7" id="KW-0489">Methyltransferase</keyword>
<dbReference type="SUPFAM" id="SSF53335">
    <property type="entry name" value="S-adenosyl-L-methionine-dependent methyltransferases"/>
    <property type="match status" value="1"/>
</dbReference>
<dbReference type="PROSITE" id="PS50975">
    <property type="entry name" value="ATP_GRASP"/>
    <property type="match status" value="1"/>
</dbReference>
<keyword evidence="4" id="KW-0547">Nucleotide-binding</keyword>
<dbReference type="PANTHER" id="PTHR23132:SF23">
    <property type="entry name" value="D-ALANINE--D-ALANINE LIGASE B"/>
    <property type="match status" value="1"/>
</dbReference>
<dbReference type="Gene3D" id="3.30.1490.20">
    <property type="entry name" value="ATP-grasp fold, A domain"/>
    <property type="match status" value="1"/>
</dbReference>
<evidence type="ECO:0000256" key="4">
    <source>
        <dbReference type="PROSITE-ProRule" id="PRU00409"/>
    </source>
</evidence>
<dbReference type="InterPro" id="IPR016185">
    <property type="entry name" value="PreATP-grasp_dom_sf"/>
</dbReference>
<protein>
    <submittedName>
        <fullName evidence="7">Methyltransferase domain-containing protein</fullName>
    </submittedName>
</protein>
<dbReference type="GO" id="GO:0071555">
    <property type="term" value="P:cell wall organization"/>
    <property type="evidence" value="ECO:0007669"/>
    <property type="project" value="UniProtKB-KW"/>
</dbReference>
<keyword evidence="2" id="KW-0436">Ligase</keyword>
<dbReference type="GO" id="GO:0046872">
    <property type="term" value="F:metal ion binding"/>
    <property type="evidence" value="ECO:0007669"/>
    <property type="project" value="InterPro"/>
</dbReference>
<dbReference type="GO" id="GO:0032259">
    <property type="term" value="P:methylation"/>
    <property type="evidence" value="ECO:0007669"/>
    <property type="project" value="UniProtKB-KW"/>
</dbReference>
<feature type="region of interest" description="Disordered" evidence="5">
    <location>
        <begin position="1"/>
        <end position="24"/>
    </location>
</feature>
<dbReference type="GO" id="GO:0008716">
    <property type="term" value="F:D-alanine-D-alanine ligase activity"/>
    <property type="evidence" value="ECO:0007669"/>
    <property type="project" value="InterPro"/>
</dbReference>
<keyword evidence="3" id="KW-0961">Cell wall biogenesis/degradation</keyword>
<evidence type="ECO:0000256" key="5">
    <source>
        <dbReference type="SAM" id="MobiDB-lite"/>
    </source>
</evidence>